<dbReference type="GO" id="GO:0003723">
    <property type="term" value="F:RNA binding"/>
    <property type="evidence" value="ECO:0007669"/>
    <property type="project" value="UniProtKB-UniRule"/>
</dbReference>
<dbReference type="AlphaFoldDB" id="A0A380JMR4"/>
<keyword evidence="5 6" id="KW-0804">Transcription</keyword>
<dbReference type="GO" id="GO:0005829">
    <property type="term" value="C:cytosol"/>
    <property type="evidence" value="ECO:0007669"/>
    <property type="project" value="TreeGrafter"/>
</dbReference>
<dbReference type="GO" id="GO:0031564">
    <property type="term" value="P:transcription antitermination"/>
    <property type="evidence" value="ECO:0007669"/>
    <property type="project" value="UniProtKB-KW"/>
</dbReference>
<dbReference type="InterPro" id="IPR011605">
    <property type="entry name" value="NusB_fam"/>
</dbReference>
<dbReference type="NCBIfam" id="TIGR01951">
    <property type="entry name" value="nusB"/>
    <property type="match status" value="1"/>
</dbReference>
<dbReference type="EMBL" id="UHFF01000002">
    <property type="protein sequence ID" value="SUN45042.1"/>
    <property type="molecule type" value="Genomic_DNA"/>
</dbReference>
<proteinExistence type="inferred from homology"/>
<reference evidence="8 9" key="1">
    <citation type="submission" date="2018-06" db="EMBL/GenBank/DDBJ databases">
        <authorList>
            <consortium name="Pathogen Informatics"/>
            <person name="Doyle S."/>
        </authorList>
    </citation>
    <scope>NUCLEOTIDE SEQUENCE [LARGE SCALE GENOMIC DNA]</scope>
    <source>
        <strain evidence="8 9">NCTC12092</strain>
    </source>
</reference>
<evidence type="ECO:0000256" key="4">
    <source>
        <dbReference type="ARBA" id="ARBA00023015"/>
    </source>
</evidence>
<dbReference type="PANTHER" id="PTHR11078:SF3">
    <property type="entry name" value="ANTITERMINATION NUSB DOMAIN-CONTAINING PROTEIN"/>
    <property type="match status" value="1"/>
</dbReference>
<gene>
    <name evidence="6 8" type="primary">nusB</name>
    <name evidence="8" type="ORF">NCTC12092_00345</name>
</gene>
<organism evidence="8 9">
    <name type="scientific">Streptococcus equi subsp. equi</name>
    <dbReference type="NCBI Taxonomy" id="148942"/>
    <lineage>
        <taxon>Bacteria</taxon>
        <taxon>Bacillati</taxon>
        <taxon>Bacillota</taxon>
        <taxon>Bacilli</taxon>
        <taxon>Lactobacillales</taxon>
        <taxon>Streptococcaceae</taxon>
        <taxon>Streptococcus</taxon>
    </lineage>
</organism>
<name>A0A380JMR4_9STRE</name>
<evidence type="ECO:0000313" key="8">
    <source>
        <dbReference type="EMBL" id="SUN45042.1"/>
    </source>
</evidence>
<evidence type="ECO:0000259" key="7">
    <source>
        <dbReference type="Pfam" id="PF01029"/>
    </source>
</evidence>
<comment type="function">
    <text evidence="6">Involved in transcription antitermination. Required for transcription of ribosomal RNA (rRNA) genes. Binds specifically to the boxA antiterminator sequence of the ribosomal RNA (rrn) operons.</text>
</comment>
<evidence type="ECO:0000256" key="3">
    <source>
        <dbReference type="ARBA" id="ARBA00022884"/>
    </source>
</evidence>
<dbReference type="GO" id="GO:0006353">
    <property type="term" value="P:DNA-templated transcription termination"/>
    <property type="evidence" value="ECO:0007669"/>
    <property type="project" value="UniProtKB-UniRule"/>
</dbReference>
<dbReference type="Gene3D" id="1.10.940.10">
    <property type="entry name" value="NusB-like"/>
    <property type="match status" value="1"/>
</dbReference>
<evidence type="ECO:0000256" key="5">
    <source>
        <dbReference type="ARBA" id="ARBA00023163"/>
    </source>
</evidence>
<keyword evidence="3 6" id="KW-0694">RNA-binding</keyword>
<dbReference type="RefSeq" id="WP_115250602.1">
    <property type="nucleotide sequence ID" value="NZ_UHFF01000002.1"/>
</dbReference>
<dbReference type="GeneID" id="83704238"/>
<evidence type="ECO:0000256" key="6">
    <source>
        <dbReference type="HAMAP-Rule" id="MF_00073"/>
    </source>
</evidence>
<accession>A0A380JMR4</accession>
<dbReference type="NCBIfam" id="NF001223">
    <property type="entry name" value="PRK00202.1-1"/>
    <property type="match status" value="1"/>
</dbReference>
<dbReference type="PANTHER" id="PTHR11078">
    <property type="entry name" value="N UTILIZATION SUBSTANCE PROTEIN B-RELATED"/>
    <property type="match status" value="1"/>
</dbReference>
<dbReference type="InterPro" id="IPR035926">
    <property type="entry name" value="NusB-like_sf"/>
</dbReference>
<feature type="domain" description="NusB/RsmB/TIM44" evidence="7">
    <location>
        <begin position="12"/>
        <end position="140"/>
    </location>
</feature>
<keyword evidence="2 6" id="KW-0889">Transcription antitermination</keyword>
<comment type="similarity">
    <text evidence="1 6">Belongs to the NusB family.</text>
</comment>
<dbReference type="InterPro" id="IPR006027">
    <property type="entry name" value="NusB_RsmB_TIM44"/>
</dbReference>
<dbReference type="Pfam" id="PF01029">
    <property type="entry name" value="NusB"/>
    <property type="match status" value="1"/>
</dbReference>
<dbReference type="HAMAP" id="MF_00073">
    <property type="entry name" value="NusB"/>
    <property type="match status" value="1"/>
</dbReference>
<dbReference type="Proteomes" id="UP000254461">
    <property type="component" value="Unassembled WGS sequence"/>
</dbReference>
<dbReference type="SUPFAM" id="SSF48013">
    <property type="entry name" value="NusB-like"/>
    <property type="match status" value="1"/>
</dbReference>
<sequence length="150" mass="17139">MTKHFQHSRRDLRERAFQALFAMEMGGDFLPASQFAYDYDKEAADDKQPSELPVFLLNLVNGVMDHKAELDEVIKKNLKTGWSIERLTVVDKTMLRLGLFEMTLFEETPDRVALNEIIEIAKKYSDDTSAKFINGLLSQFVSDESVAVTD</sequence>
<protein>
    <recommendedName>
        <fullName evidence="6">Transcription antitermination protein NusB</fullName>
    </recommendedName>
    <alternativeName>
        <fullName evidence="6">Antitermination factor NusB</fullName>
    </alternativeName>
</protein>
<keyword evidence="4 6" id="KW-0805">Transcription regulation</keyword>
<evidence type="ECO:0000256" key="2">
    <source>
        <dbReference type="ARBA" id="ARBA00022814"/>
    </source>
</evidence>
<evidence type="ECO:0000256" key="1">
    <source>
        <dbReference type="ARBA" id="ARBA00005952"/>
    </source>
</evidence>
<evidence type="ECO:0000313" key="9">
    <source>
        <dbReference type="Proteomes" id="UP000254461"/>
    </source>
</evidence>